<evidence type="ECO:0000256" key="1">
    <source>
        <dbReference type="SAM" id="MobiDB-lite"/>
    </source>
</evidence>
<keyword evidence="2" id="KW-1133">Transmembrane helix</keyword>
<keyword evidence="4" id="KW-1185">Reference proteome</keyword>
<name>A0ABT5ECP2_9BACT</name>
<proteinExistence type="predicted"/>
<feature type="transmembrane region" description="Helical" evidence="2">
    <location>
        <begin position="332"/>
        <end position="350"/>
    </location>
</feature>
<accession>A0ABT5ECP2</accession>
<dbReference type="EMBL" id="JAQNDL010000004">
    <property type="protein sequence ID" value="MDC0723208.1"/>
    <property type="molecule type" value="Genomic_DNA"/>
</dbReference>
<feature type="transmembrane region" description="Helical" evidence="2">
    <location>
        <begin position="264"/>
        <end position="287"/>
    </location>
</feature>
<feature type="compositionally biased region" description="Low complexity" evidence="1">
    <location>
        <begin position="247"/>
        <end position="260"/>
    </location>
</feature>
<keyword evidence="2" id="KW-0472">Membrane</keyword>
<keyword evidence="2" id="KW-0812">Transmembrane</keyword>
<evidence type="ECO:0000313" key="3">
    <source>
        <dbReference type="EMBL" id="MDC0723208.1"/>
    </source>
</evidence>
<gene>
    <name evidence="3" type="ORF">POL25_40355</name>
</gene>
<protein>
    <submittedName>
        <fullName evidence="3">Uncharacterized protein</fullName>
    </submittedName>
</protein>
<organism evidence="3 4">
    <name type="scientific">Nannocystis bainbridge</name>
    <dbReference type="NCBI Taxonomy" id="2995303"/>
    <lineage>
        <taxon>Bacteria</taxon>
        <taxon>Pseudomonadati</taxon>
        <taxon>Myxococcota</taxon>
        <taxon>Polyangia</taxon>
        <taxon>Nannocystales</taxon>
        <taxon>Nannocystaceae</taxon>
        <taxon>Nannocystis</taxon>
    </lineage>
</organism>
<comment type="caution">
    <text evidence="3">The sequence shown here is derived from an EMBL/GenBank/DDBJ whole genome shotgun (WGS) entry which is preliminary data.</text>
</comment>
<feature type="region of interest" description="Disordered" evidence="1">
    <location>
        <begin position="225"/>
        <end position="260"/>
    </location>
</feature>
<evidence type="ECO:0000313" key="4">
    <source>
        <dbReference type="Proteomes" id="UP001221686"/>
    </source>
</evidence>
<dbReference type="Proteomes" id="UP001221686">
    <property type="component" value="Unassembled WGS sequence"/>
</dbReference>
<dbReference type="RefSeq" id="WP_272091745.1">
    <property type="nucleotide sequence ID" value="NZ_JAQNDL010000004.1"/>
</dbReference>
<reference evidence="3 4" key="1">
    <citation type="submission" date="2022-11" db="EMBL/GenBank/DDBJ databases">
        <title>Minimal conservation of predation-associated metabolite biosynthetic gene clusters underscores biosynthetic potential of Myxococcota including descriptions for ten novel species: Archangium lansinium sp. nov., Myxococcus landrumus sp. nov., Nannocystis bai.</title>
        <authorList>
            <person name="Ahearne A."/>
            <person name="Stevens C."/>
            <person name="Dowd S."/>
        </authorList>
    </citation>
    <scope>NUCLEOTIDE SEQUENCE [LARGE SCALE GENOMIC DNA]</scope>
    <source>
        <strain evidence="3 4">BB15-2</strain>
    </source>
</reference>
<evidence type="ECO:0000256" key="2">
    <source>
        <dbReference type="SAM" id="Phobius"/>
    </source>
</evidence>
<sequence length="380" mass="39979">MGHVGLGPERGVRGLSIVAKSATAPGEKDRLNAFPAIFRPVSSHTRPRFTPSFRRDPPPFNPRREHVRPAWWYNEPMPARAALLSLVLAGPTLAAPPLSPTATNAEINDEITAADPTITTDNLAPLERLITAAELVESRLADTSDVKDLGDLLTLAVTARRVAYQRTNDAAHLCQLLATAERVLARTDTPPPEATDFRDEARAGLASHAEAAARGDARFVAPPCVQPTSEPKPGPVAEPEQAREPSPAMTAPTTGRTPPRANGLTIAGGVLLGTAALAALAIIPVQVRRAGAFNDLETLIAEIEQAGHRTPEQAQRMSDLGSVGTWTRGAKIGLAISAAVLGAVGIGMVARGKLRPTTDRARLAPYGGPQGAGLSLFGRF</sequence>